<organism evidence="6 7">
    <name type="scientific">Pieris brassicae</name>
    <name type="common">White butterfly</name>
    <name type="synonym">Large white butterfly</name>
    <dbReference type="NCBI Taxonomy" id="7116"/>
    <lineage>
        <taxon>Eukaryota</taxon>
        <taxon>Metazoa</taxon>
        <taxon>Ecdysozoa</taxon>
        <taxon>Arthropoda</taxon>
        <taxon>Hexapoda</taxon>
        <taxon>Insecta</taxon>
        <taxon>Pterygota</taxon>
        <taxon>Neoptera</taxon>
        <taxon>Endopterygota</taxon>
        <taxon>Lepidoptera</taxon>
        <taxon>Glossata</taxon>
        <taxon>Ditrysia</taxon>
        <taxon>Papilionoidea</taxon>
        <taxon>Pieridae</taxon>
        <taxon>Pierinae</taxon>
        <taxon>Pieris</taxon>
    </lineage>
</organism>
<feature type="transmembrane region" description="Helical" evidence="5">
    <location>
        <begin position="90"/>
        <end position="113"/>
    </location>
</feature>
<dbReference type="SUPFAM" id="SSF103473">
    <property type="entry name" value="MFS general substrate transporter"/>
    <property type="match status" value="1"/>
</dbReference>
<dbReference type="InterPro" id="IPR005828">
    <property type="entry name" value="MFS_sugar_transport-like"/>
</dbReference>
<protein>
    <recommendedName>
        <fullName evidence="8">Major facilitator superfamily (MFS) profile domain-containing protein</fullName>
    </recommendedName>
</protein>
<accession>A0A9P0TQ64</accession>
<evidence type="ECO:0000256" key="2">
    <source>
        <dbReference type="ARBA" id="ARBA00022692"/>
    </source>
</evidence>
<keyword evidence="7" id="KW-1185">Reference proteome</keyword>
<keyword evidence="3 5" id="KW-1133">Transmembrane helix</keyword>
<evidence type="ECO:0000313" key="6">
    <source>
        <dbReference type="EMBL" id="CAH4034027.1"/>
    </source>
</evidence>
<reference evidence="6" key="1">
    <citation type="submission" date="2022-05" db="EMBL/GenBank/DDBJ databases">
        <authorList>
            <person name="Okamura Y."/>
        </authorList>
    </citation>
    <scope>NUCLEOTIDE SEQUENCE</scope>
</reference>
<evidence type="ECO:0000313" key="7">
    <source>
        <dbReference type="Proteomes" id="UP001152562"/>
    </source>
</evidence>
<feature type="transmembrane region" description="Helical" evidence="5">
    <location>
        <begin position="125"/>
        <end position="147"/>
    </location>
</feature>
<dbReference type="PANTHER" id="PTHR24064">
    <property type="entry name" value="SOLUTE CARRIER FAMILY 22 MEMBER"/>
    <property type="match status" value="1"/>
</dbReference>
<keyword evidence="4 5" id="KW-0472">Membrane</keyword>
<comment type="subcellular location">
    <subcellularLocation>
        <location evidence="1">Membrane</location>
        <topology evidence="1">Multi-pass membrane protein</topology>
    </subcellularLocation>
</comment>
<comment type="caution">
    <text evidence="6">The sequence shown here is derived from an EMBL/GenBank/DDBJ whole genome shotgun (WGS) entry which is preliminary data.</text>
</comment>
<feature type="transmembrane region" description="Helical" evidence="5">
    <location>
        <begin position="219"/>
        <end position="240"/>
    </location>
</feature>
<gene>
    <name evidence="6" type="ORF">PIBRA_LOCUS10247</name>
</gene>
<dbReference type="GO" id="GO:0022857">
    <property type="term" value="F:transmembrane transporter activity"/>
    <property type="evidence" value="ECO:0007669"/>
    <property type="project" value="InterPro"/>
</dbReference>
<evidence type="ECO:0008006" key="8">
    <source>
        <dbReference type="Google" id="ProtNLM"/>
    </source>
</evidence>
<dbReference type="GO" id="GO:0016020">
    <property type="term" value="C:membrane"/>
    <property type="evidence" value="ECO:0007669"/>
    <property type="project" value="UniProtKB-SubCell"/>
</dbReference>
<dbReference type="Gene3D" id="1.20.1250.20">
    <property type="entry name" value="MFS general substrate transporter like domains"/>
    <property type="match status" value="1"/>
</dbReference>
<evidence type="ECO:0000256" key="4">
    <source>
        <dbReference type="ARBA" id="ARBA00023136"/>
    </source>
</evidence>
<dbReference type="InterPro" id="IPR036259">
    <property type="entry name" value="MFS_trans_sf"/>
</dbReference>
<dbReference type="EMBL" id="CALOZG010000035">
    <property type="protein sequence ID" value="CAH4034027.1"/>
    <property type="molecule type" value="Genomic_DNA"/>
</dbReference>
<evidence type="ECO:0000256" key="1">
    <source>
        <dbReference type="ARBA" id="ARBA00004141"/>
    </source>
</evidence>
<feature type="transmembrane region" description="Helical" evidence="5">
    <location>
        <begin position="194"/>
        <end position="213"/>
    </location>
</feature>
<sequence>MKSFISHSSERNLKHNKEIAKNNESKDPLDNITFKVIGDFGKWQFKTALLMALLKLPMAWYQLNILFLAPPQNFWCEKPMILSQYSDGEWRDICAPFTQAVMMWGVVCGGILFPMWADRYGRKNPLMAGIVIQCVAGFVTSVVKQYWIFMMSWFILAVAVGGLGVVSFVMSIEGAVPALFLYSGELFPTLGRNAGVGGVTTFARIASMVAPGIVSLDEIFADLPLILLAFVSFCQLTLLLPLPETKGLPLPDTLEDAERYSTNQNIRHGGRRNKK</sequence>
<proteinExistence type="predicted"/>
<dbReference type="AlphaFoldDB" id="A0A9P0TQ64"/>
<feature type="transmembrane region" description="Helical" evidence="5">
    <location>
        <begin position="153"/>
        <end position="182"/>
    </location>
</feature>
<name>A0A9P0TQ64_PIEBR</name>
<dbReference type="Proteomes" id="UP001152562">
    <property type="component" value="Unassembled WGS sequence"/>
</dbReference>
<dbReference type="Pfam" id="PF00083">
    <property type="entry name" value="Sugar_tr"/>
    <property type="match status" value="1"/>
</dbReference>
<keyword evidence="2 5" id="KW-0812">Transmembrane</keyword>
<evidence type="ECO:0000256" key="5">
    <source>
        <dbReference type="SAM" id="Phobius"/>
    </source>
</evidence>
<evidence type="ECO:0000256" key="3">
    <source>
        <dbReference type="ARBA" id="ARBA00022989"/>
    </source>
</evidence>